<keyword evidence="3" id="KW-1185">Reference proteome</keyword>
<accession>A0A9X0W8T2</accession>
<reference evidence="2 3" key="1">
    <citation type="journal article" date="2020" name="Microorganisms">
        <title>Osmotic Adaptation and Compatible Solute Biosynthesis of Phototrophic Bacteria as Revealed from Genome Analyses.</title>
        <authorList>
            <person name="Imhoff J.F."/>
            <person name="Rahn T."/>
            <person name="Kunzel S."/>
            <person name="Keller A."/>
            <person name="Neulinger S.C."/>
        </authorList>
    </citation>
    <scope>NUCLEOTIDE SEQUENCE [LARGE SCALE GENOMIC DNA]</scope>
    <source>
        <strain evidence="2 3">DSM 25653</strain>
    </source>
</reference>
<comment type="caution">
    <text evidence="2">The sequence shown here is derived from an EMBL/GenBank/DDBJ whole genome shotgun (WGS) entry which is preliminary data.</text>
</comment>
<sequence>MSPLDHSSPSPRPSTGGNQPSRQLLDLPLPPETRALLAAAPSVTVAGSHEELIALAVRDAREGNHEVDYEVPGVGRVVEANVCRTRNGISANYIDPYMRRRDPDCMVIGDERPTDKTTYVERFGASFDPVREETFAWLKTQPLAVFAFYAGLPSPATQALVIAPDNAGFFALGLALLQGIVPVEDLPDDFQPKAIIYVAPPFRHTHFEGRQVVVHNRRDGLHEVFSYNLYPGPSAKKGVYGVLLNIGEEERWVTMHCATVQVVTPYENKVVISHEGASGGGKSEMLEYAHRRPDGTLLIGRNLETGEKRKFTLPKGCDLRPVTDDMALCHPSLEKGNGKLSLIDAEEAWFVRCNHIDRYGTDPHIEALTVHPPEPLLFLNIEGRPGATTLIWEHIEDAPGEPCPNPRVVIPRKIIPDVVNGAVDVDVRSMGVRTPPCSAARPTYGIVGLFHLLPPALAWLWRLVAPRGHANPSIVETAGMTSEGVGSYWPFATGRMVDHANLLLNQIIETPEVRYVLIPNQHIGIWEVGFMPQWIAREYFARRGGARFAANRMRPSRCSLLGYTPGSIMMEGSTIGNWFFEVEHQPEVGPAAYDQGAAILTEFFHRELKAFLGPDLLPTGQRIIECCLQGGHLEDYQRLLDLPFLEPDEG</sequence>
<feature type="region of interest" description="Disordered" evidence="1">
    <location>
        <begin position="1"/>
        <end position="26"/>
    </location>
</feature>
<dbReference type="InterPro" id="IPR032583">
    <property type="entry name" value="DUF4914"/>
</dbReference>
<feature type="compositionally biased region" description="Polar residues" evidence="1">
    <location>
        <begin position="1"/>
        <end position="22"/>
    </location>
</feature>
<dbReference type="SUPFAM" id="SSF53795">
    <property type="entry name" value="PEP carboxykinase-like"/>
    <property type="match status" value="1"/>
</dbReference>
<dbReference type="AlphaFoldDB" id="A0A9X0W8T2"/>
<proteinExistence type="predicted"/>
<evidence type="ECO:0000313" key="2">
    <source>
        <dbReference type="EMBL" id="MBK1619029.1"/>
    </source>
</evidence>
<dbReference type="RefSeq" id="WP_200243868.1">
    <property type="nucleotide sequence ID" value="NZ_NRRY01000016.1"/>
</dbReference>
<organism evidence="2 3">
    <name type="scientific">Lamprobacter modestohalophilus</name>
    <dbReference type="NCBI Taxonomy" id="1064514"/>
    <lineage>
        <taxon>Bacteria</taxon>
        <taxon>Pseudomonadati</taxon>
        <taxon>Pseudomonadota</taxon>
        <taxon>Gammaproteobacteria</taxon>
        <taxon>Chromatiales</taxon>
        <taxon>Chromatiaceae</taxon>
        <taxon>Lamprobacter</taxon>
    </lineage>
</organism>
<dbReference type="Pfam" id="PF16260">
    <property type="entry name" value="DUF4914"/>
    <property type="match status" value="1"/>
</dbReference>
<evidence type="ECO:0000256" key="1">
    <source>
        <dbReference type="SAM" id="MobiDB-lite"/>
    </source>
</evidence>
<gene>
    <name evidence="2" type="ORF">CKO42_11420</name>
</gene>
<name>A0A9X0W8T2_9GAMM</name>
<evidence type="ECO:0000313" key="3">
    <source>
        <dbReference type="Proteomes" id="UP001138768"/>
    </source>
</evidence>
<protein>
    <submittedName>
        <fullName evidence="2">DUF4914 domain-containing protein</fullName>
    </submittedName>
</protein>
<dbReference type="EMBL" id="NRRY01000016">
    <property type="protein sequence ID" value="MBK1619029.1"/>
    <property type="molecule type" value="Genomic_DNA"/>
</dbReference>
<dbReference type="Proteomes" id="UP001138768">
    <property type="component" value="Unassembled WGS sequence"/>
</dbReference>